<dbReference type="AlphaFoldDB" id="A0A6V8QN19"/>
<reference evidence="3 4" key="1">
    <citation type="submission" date="2020-07" db="EMBL/GenBank/DDBJ databases">
        <title>Trichoderma asperellum IC-1 whole genome shotgun sequence.</title>
        <authorList>
            <person name="Kanamasa S."/>
            <person name="Takahashi H."/>
        </authorList>
    </citation>
    <scope>NUCLEOTIDE SEQUENCE [LARGE SCALE GENOMIC DNA]</scope>
    <source>
        <strain evidence="3 4">IC-1</strain>
    </source>
</reference>
<dbReference type="InterPro" id="IPR055481">
    <property type="entry name" value="DUF7053"/>
</dbReference>
<sequence length="289" mass="31970">MSKRTVFTSITPLPPGISRQAAIDFLHNHRDMIDLNPLVTDRHIIPPPPHALPEEHACTWYSITDKISYLPGGLVTGAVSYTAAFHDLPTGLQTHCHAPMGVDLREKWSVAGSEPGEDPEPMELGLGAPRTGLYIREDVIITCNMVMAGFIKKTIKKAHGVLIEAIASKAAGSNPNPQLSESQTQERQQQALPPLKIQNKLLTKPLPARPISWQTPPSRPLPTSQTTNTFQTGAYQTETYQTETYQSDPYEAEAYQYETGGLDRGPHYGYVEDRMGPRTMAPKYAQELQ</sequence>
<dbReference type="PANTHER" id="PTHR38117">
    <property type="entry name" value="NACHT AND WD40 DOMAIN PROTEIN"/>
    <property type="match status" value="1"/>
</dbReference>
<dbReference type="Proteomes" id="UP000517252">
    <property type="component" value="Unassembled WGS sequence"/>
</dbReference>
<feature type="domain" description="DUF7053" evidence="2">
    <location>
        <begin position="2"/>
        <end position="171"/>
    </location>
</feature>
<dbReference type="EMBL" id="BLZH01000003">
    <property type="protein sequence ID" value="GFP53775.1"/>
    <property type="molecule type" value="Genomic_DNA"/>
</dbReference>
<proteinExistence type="predicted"/>
<comment type="caution">
    <text evidence="3">The sequence shown here is derived from an EMBL/GenBank/DDBJ whole genome shotgun (WGS) entry which is preliminary data.</text>
</comment>
<evidence type="ECO:0000256" key="1">
    <source>
        <dbReference type="SAM" id="MobiDB-lite"/>
    </source>
</evidence>
<evidence type="ECO:0000259" key="2">
    <source>
        <dbReference type="Pfam" id="PF23155"/>
    </source>
</evidence>
<feature type="region of interest" description="Disordered" evidence="1">
    <location>
        <begin position="171"/>
        <end position="190"/>
    </location>
</feature>
<evidence type="ECO:0000313" key="3">
    <source>
        <dbReference type="EMBL" id="GFP53775.1"/>
    </source>
</evidence>
<dbReference type="Pfam" id="PF23155">
    <property type="entry name" value="DUF7053"/>
    <property type="match status" value="1"/>
</dbReference>
<organism evidence="3 4">
    <name type="scientific">Trichoderma asperellum</name>
    <name type="common">Filamentous fungus</name>
    <dbReference type="NCBI Taxonomy" id="101201"/>
    <lineage>
        <taxon>Eukaryota</taxon>
        <taxon>Fungi</taxon>
        <taxon>Dikarya</taxon>
        <taxon>Ascomycota</taxon>
        <taxon>Pezizomycotina</taxon>
        <taxon>Sordariomycetes</taxon>
        <taxon>Hypocreomycetidae</taxon>
        <taxon>Hypocreales</taxon>
        <taxon>Hypocreaceae</taxon>
        <taxon>Trichoderma</taxon>
    </lineage>
</organism>
<dbReference type="OrthoDB" id="3246050at2759"/>
<dbReference type="PANTHER" id="PTHR38117:SF2">
    <property type="entry name" value="NACHT AND WD40 DOMAIN PROTEIN"/>
    <property type="match status" value="1"/>
</dbReference>
<accession>A0A6V8QN19</accession>
<gene>
    <name evidence="3" type="ORF">TASIC1_0003015300</name>
</gene>
<name>A0A6V8QN19_TRIAP</name>
<protein>
    <recommendedName>
        <fullName evidence="2">DUF7053 domain-containing protein</fullName>
    </recommendedName>
</protein>
<evidence type="ECO:0000313" key="4">
    <source>
        <dbReference type="Proteomes" id="UP000517252"/>
    </source>
</evidence>